<evidence type="ECO:0000256" key="4">
    <source>
        <dbReference type="ARBA" id="ARBA00023136"/>
    </source>
</evidence>
<dbReference type="VEuPathDB" id="FungiDB:BDBG_05828"/>
<evidence type="ECO:0000256" key="6">
    <source>
        <dbReference type="SAM" id="MobiDB-lite"/>
    </source>
</evidence>
<reference evidence="10" key="1">
    <citation type="journal article" date="2015" name="PLoS Genet.">
        <title>The dynamic genome and transcriptome of the human fungal pathogen Blastomyces and close relative Emmonsia.</title>
        <authorList>
            <person name="Munoz J.F."/>
            <person name="Gauthier G.M."/>
            <person name="Desjardins C.A."/>
            <person name="Gallo J.E."/>
            <person name="Holder J."/>
            <person name="Sullivan T.D."/>
            <person name="Marty A.J."/>
            <person name="Carmen J.C."/>
            <person name="Chen Z."/>
            <person name="Ding L."/>
            <person name="Gujja S."/>
            <person name="Magrini V."/>
            <person name="Misas E."/>
            <person name="Mitreva M."/>
            <person name="Priest M."/>
            <person name="Saif S."/>
            <person name="Whiston E.A."/>
            <person name="Young S."/>
            <person name="Zeng Q."/>
            <person name="Goldman W.E."/>
            <person name="Mardis E.R."/>
            <person name="Taylor J.W."/>
            <person name="McEwen J.G."/>
            <person name="Clay O.K."/>
            <person name="Klein B.S."/>
            <person name="Cuomo C.A."/>
        </authorList>
    </citation>
    <scope>NUCLEOTIDE SEQUENCE [LARGE SCALE GENOMIC DNA]</scope>
    <source>
        <strain evidence="10">SLH14081</strain>
    </source>
</reference>
<evidence type="ECO:0000313" key="9">
    <source>
        <dbReference type="EMBL" id="OAT10156.1"/>
    </source>
</evidence>
<feature type="transmembrane region" description="Helical" evidence="7">
    <location>
        <begin position="244"/>
        <end position="264"/>
    </location>
</feature>
<dbReference type="InterPro" id="IPR049326">
    <property type="entry name" value="Rhodopsin_dom_fungi"/>
</dbReference>
<evidence type="ECO:0000256" key="2">
    <source>
        <dbReference type="ARBA" id="ARBA00022692"/>
    </source>
</evidence>
<feature type="transmembrane region" description="Helical" evidence="7">
    <location>
        <begin position="90"/>
        <end position="112"/>
    </location>
</feature>
<gene>
    <name evidence="9" type="ORF">BDBG_05828</name>
</gene>
<proteinExistence type="inferred from homology"/>
<keyword evidence="4 7" id="KW-0472">Membrane</keyword>
<dbReference type="AlphaFoldDB" id="A0A179UPY4"/>
<dbReference type="PANTHER" id="PTHR33048">
    <property type="entry name" value="PTH11-LIKE INTEGRAL MEMBRANE PROTEIN (AFU_ORTHOLOGUE AFUA_5G11245)"/>
    <property type="match status" value="1"/>
</dbReference>
<keyword evidence="10" id="KW-1185">Reference proteome</keyword>
<feature type="transmembrane region" description="Helical" evidence="7">
    <location>
        <begin position="119"/>
        <end position="141"/>
    </location>
</feature>
<dbReference type="GeneID" id="8503738"/>
<comment type="subcellular location">
    <subcellularLocation>
        <location evidence="1">Membrane</location>
        <topology evidence="1">Multi-pass membrane protein</topology>
    </subcellularLocation>
</comment>
<feature type="transmembrane region" description="Helical" evidence="7">
    <location>
        <begin position="205"/>
        <end position="224"/>
    </location>
</feature>
<comment type="similarity">
    <text evidence="5">Belongs to the SAT4 family.</text>
</comment>
<evidence type="ECO:0000259" key="8">
    <source>
        <dbReference type="Pfam" id="PF20684"/>
    </source>
</evidence>
<dbReference type="Proteomes" id="UP000002038">
    <property type="component" value="Unassembled WGS sequence"/>
</dbReference>
<feature type="transmembrane region" description="Helical" evidence="7">
    <location>
        <begin position="41"/>
        <end position="61"/>
    </location>
</feature>
<dbReference type="EMBL" id="GG657459">
    <property type="protein sequence ID" value="OAT10156.1"/>
    <property type="molecule type" value="Genomic_DNA"/>
</dbReference>
<organism evidence="9 10">
    <name type="scientific">Blastomyces gilchristii (strain SLH14081)</name>
    <name type="common">Blastomyces dermatitidis</name>
    <dbReference type="NCBI Taxonomy" id="559298"/>
    <lineage>
        <taxon>Eukaryota</taxon>
        <taxon>Fungi</taxon>
        <taxon>Dikarya</taxon>
        <taxon>Ascomycota</taxon>
        <taxon>Pezizomycotina</taxon>
        <taxon>Eurotiomycetes</taxon>
        <taxon>Eurotiomycetidae</taxon>
        <taxon>Onygenales</taxon>
        <taxon>Ajellomycetaceae</taxon>
        <taxon>Blastomyces</taxon>
    </lineage>
</organism>
<feature type="transmembrane region" description="Helical" evidence="7">
    <location>
        <begin position="173"/>
        <end position="193"/>
    </location>
</feature>
<feature type="region of interest" description="Disordered" evidence="6">
    <location>
        <begin position="390"/>
        <end position="412"/>
    </location>
</feature>
<feature type="domain" description="Rhodopsin" evidence="8">
    <location>
        <begin position="25"/>
        <end position="269"/>
    </location>
</feature>
<dbReference type="KEGG" id="bgh:BDBG_05828"/>
<dbReference type="PANTHER" id="PTHR33048:SF96">
    <property type="entry name" value="INTEGRAL MEMBRANE PROTEIN"/>
    <property type="match status" value="1"/>
</dbReference>
<keyword evidence="2 7" id="KW-0812">Transmembrane</keyword>
<evidence type="ECO:0000256" key="3">
    <source>
        <dbReference type="ARBA" id="ARBA00022989"/>
    </source>
</evidence>
<dbReference type="Pfam" id="PF20684">
    <property type="entry name" value="Fung_rhodopsin"/>
    <property type="match status" value="1"/>
</dbReference>
<dbReference type="GO" id="GO:0016020">
    <property type="term" value="C:membrane"/>
    <property type="evidence" value="ECO:0007669"/>
    <property type="project" value="UniProtKB-SubCell"/>
</dbReference>
<dbReference type="OrthoDB" id="3897607at2759"/>
<feature type="region of interest" description="Disordered" evidence="6">
    <location>
        <begin position="333"/>
        <end position="365"/>
    </location>
</feature>
<protein>
    <submittedName>
        <fullName evidence="9">Integral membrane protein</fullName>
    </submittedName>
</protein>
<accession>A0A179UPY4</accession>
<dbReference type="InterPro" id="IPR052337">
    <property type="entry name" value="SAT4-like"/>
</dbReference>
<sequence>MEEKSCSIFTVAISFLVVSWVTVALRCYVRLNLTRWGMDDILVVVVVFMFSGLAGCLMQSASLGLGKHSKDIKSIDARADAFKFFFTADMLYILSSMIVKVSFCLSLLRIIIVGRAYIFTIYTVGVITFIFTTFYFFFALFSCSPVEYTWEQIRNPDLAGTCRQYFKVVAGSYAHSSIICAGDLTLARVPALMIRKLQLNRRTKLSACVLLGFGSVASIATIARLTYVHHGYNQVDFLYVNTEIMIWSMVEIGVSIIAISAVTLKPLLMKYEIFFSSPQGSNNNHNHNYNNNAAHERGRIYGARDSDFTYTIGSGPPRRNRASTHGIISASRLRPDQAVARGQSSSEENIWVPKGDGHTMPSRDGPEDDLELIPRGGQIHKIHKVVEFSTSRGTTEESSQHISEHNRYTEQV</sequence>
<evidence type="ECO:0000313" key="10">
    <source>
        <dbReference type="Proteomes" id="UP000002038"/>
    </source>
</evidence>
<dbReference type="RefSeq" id="XP_002623654.1">
    <property type="nucleotide sequence ID" value="XM_002623608.1"/>
</dbReference>
<feature type="compositionally biased region" description="Basic and acidic residues" evidence="6">
    <location>
        <begin position="394"/>
        <end position="412"/>
    </location>
</feature>
<evidence type="ECO:0000256" key="7">
    <source>
        <dbReference type="SAM" id="Phobius"/>
    </source>
</evidence>
<evidence type="ECO:0000256" key="1">
    <source>
        <dbReference type="ARBA" id="ARBA00004141"/>
    </source>
</evidence>
<feature type="transmembrane region" description="Helical" evidence="7">
    <location>
        <begin position="6"/>
        <end position="29"/>
    </location>
</feature>
<keyword evidence="3 7" id="KW-1133">Transmembrane helix</keyword>
<name>A0A179UPY4_BLAGS</name>
<evidence type="ECO:0000256" key="5">
    <source>
        <dbReference type="ARBA" id="ARBA00038359"/>
    </source>
</evidence>